<dbReference type="SUPFAM" id="SSF55103">
    <property type="entry name" value="FAD-linked oxidases, C-terminal domain"/>
    <property type="match status" value="1"/>
</dbReference>
<evidence type="ECO:0000313" key="14">
    <source>
        <dbReference type="Proteomes" id="UP000215305"/>
    </source>
</evidence>
<dbReference type="GO" id="GO:0071949">
    <property type="term" value="F:FAD binding"/>
    <property type="evidence" value="ECO:0007669"/>
    <property type="project" value="InterPro"/>
</dbReference>
<keyword evidence="4" id="KW-0285">Flavoprotein</keyword>
<evidence type="ECO:0000256" key="1">
    <source>
        <dbReference type="ARBA" id="ARBA00001974"/>
    </source>
</evidence>
<dbReference type="Gene3D" id="3.30.465.10">
    <property type="match status" value="1"/>
</dbReference>
<dbReference type="Proteomes" id="UP000215305">
    <property type="component" value="Unassembled WGS sequence"/>
</dbReference>
<feature type="region of interest" description="Disordered" evidence="11">
    <location>
        <begin position="27"/>
        <end position="63"/>
    </location>
</feature>
<evidence type="ECO:0000256" key="3">
    <source>
        <dbReference type="ARBA" id="ARBA00008000"/>
    </source>
</evidence>
<name>A0A397GYH4_ASPTH</name>
<proteinExistence type="inferred from homology"/>
<dbReference type="GeneID" id="38129488"/>
<dbReference type="EC" id="1.1.2.4" evidence="9"/>
<dbReference type="AlphaFoldDB" id="A0A397GYH4"/>
<evidence type="ECO:0000256" key="2">
    <source>
        <dbReference type="ARBA" id="ARBA00004173"/>
    </source>
</evidence>
<evidence type="ECO:0000256" key="5">
    <source>
        <dbReference type="ARBA" id="ARBA00022827"/>
    </source>
</evidence>
<dbReference type="RefSeq" id="XP_026614563.1">
    <property type="nucleotide sequence ID" value="XM_026761133.1"/>
</dbReference>
<dbReference type="GO" id="GO:0008720">
    <property type="term" value="F:D-lactate dehydrogenase (NAD+) activity"/>
    <property type="evidence" value="ECO:0007669"/>
    <property type="project" value="TreeGrafter"/>
</dbReference>
<feature type="domain" description="FAD-binding PCMH-type" evidence="12">
    <location>
        <begin position="148"/>
        <end position="325"/>
    </location>
</feature>
<evidence type="ECO:0000313" key="13">
    <source>
        <dbReference type="EMBL" id="RHZ56021.1"/>
    </source>
</evidence>
<keyword evidence="6" id="KW-0809">Transit peptide</keyword>
<comment type="cofactor">
    <cofactor evidence="1">
        <name>FAD</name>
        <dbReference type="ChEBI" id="CHEBI:57692"/>
    </cofactor>
</comment>
<dbReference type="OrthoDB" id="7786253at2759"/>
<dbReference type="STRING" id="41047.A0A397GYH4"/>
<dbReference type="FunFam" id="1.10.45.10:FF:000001">
    <property type="entry name" value="D-lactate dehydrogenase mitochondrial"/>
    <property type="match status" value="1"/>
</dbReference>
<comment type="similarity">
    <text evidence="3">Belongs to the FAD-binding oxidoreductase/transferase type 4 family.</text>
</comment>
<dbReference type="PANTHER" id="PTHR11748:SF111">
    <property type="entry name" value="D-LACTATE DEHYDROGENASE, MITOCHONDRIAL-RELATED"/>
    <property type="match status" value="1"/>
</dbReference>
<organism evidence="13 14">
    <name type="scientific">Aspergillus thermomutatus</name>
    <name type="common">Neosartorya pseudofischeri</name>
    <dbReference type="NCBI Taxonomy" id="41047"/>
    <lineage>
        <taxon>Eukaryota</taxon>
        <taxon>Fungi</taxon>
        <taxon>Dikarya</taxon>
        <taxon>Ascomycota</taxon>
        <taxon>Pezizomycotina</taxon>
        <taxon>Eurotiomycetes</taxon>
        <taxon>Eurotiomycetidae</taxon>
        <taxon>Eurotiales</taxon>
        <taxon>Aspergillaceae</taxon>
        <taxon>Aspergillus</taxon>
        <taxon>Aspergillus subgen. Fumigati</taxon>
    </lineage>
</organism>
<gene>
    <name evidence="13" type="ORF">CDV56_107514</name>
</gene>
<dbReference type="FunFam" id="3.30.70.2740:FF:000001">
    <property type="entry name" value="D-lactate dehydrogenase mitochondrial"/>
    <property type="match status" value="1"/>
</dbReference>
<evidence type="ECO:0000256" key="9">
    <source>
        <dbReference type="ARBA" id="ARBA00038897"/>
    </source>
</evidence>
<dbReference type="Pfam" id="PF01565">
    <property type="entry name" value="FAD_binding_4"/>
    <property type="match status" value="1"/>
</dbReference>
<feature type="compositionally biased region" description="Low complexity" evidence="11">
    <location>
        <begin position="41"/>
        <end position="54"/>
    </location>
</feature>
<protein>
    <recommendedName>
        <fullName evidence="9">D-lactate dehydrogenase (cytochrome)</fullName>
        <ecNumber evidence="9">1.1.2.4</ecNumber>
    </recommendedName>
</protein>
<comment type="caution">
    <text evidence="13">The sequence shown here is derived from an EMBL/GenBank/DDBJ whole genome shotgun (WGS) entry which is preliminary data.</text>
</comment>
<dbReference type="InterPro" id="IPR036318">
    <property type="entry name" value="FAD-bd_PCMH-like_sf"/>
</dbReference>
<keyword evidence="5" id="KW-0274">FAD</keyword>
<dbReference type="Gene3D" id="1.10.45.10">
    <property type="entry name" value="Vanillyl-alcohol Oxidase, Chain A, domain 4"/>
    <property type="match status" value="1"/>
</dbReference>
<evidence type="ECO:0000259" key="12">
    <source>
        <dbReference type="PROSITE" id="PS51387"/>
    </source>
</evidence>
<dbReference type="GO" id="GO:1903457">
    <property type="term" value="P:lactate catabolic process"/>
    <property type="evidence" value="ECO:0007669"/>
    <property type="project" value="TreeGrafter"/>
</dbReference>
<dbReference type="EMBL" id="NKHU02000093">
    <property type="protein sequence ID" value="RHZ56021.1"/>
    <property type="molecule type" value="Genomic_DNA"/>
</dbReference>
<dbReference type="InterPro" id="IPR016169">
    <property type="entry name" value="FAD-bd_PCMH_sub2"/>
</dbReference>
<dbReference type="VEuPathDB" id="FungiDB:CDV56_107514"/>
<comment type="subcellular location">
    <subcellularLocation>
        <location evidence="2">Mitochondrion</location>
    </subcellularLocation>
</comment>
<evidence type="ECO:0000256" key="8">
    <source>
        <dbReference type="ARBA" id="ARBA00023128"/>
    </source>
</evidence>
<feature type="compositionally biased region" description="Polar residues" evidence="11">
    <location>
        <begin position="27"/>
        <end position="40"/>
    </location>
</feature>
<dbReference type="Pfam" id="PF02913">
    <property type="entry name" value="FAD-oxidase_C"/>
    <property type="match status" value="1"/>
</dbReference>
<evidence type="ECO:0000256" key="6">
    <source>
        <dbReference type="ARBA" id="ARBA00022946"/>
    </source>
</evidence>
<dbReference type="InterPro" id="IPR016164">
    <property type="entry name" value="FAD-linked_Oxase-like_C"/>
</dbReference>
<dbReference type="InterPro" id="IPR006094">
    <property type="entry name" value="Oxid_FAD_bind_N"/>
</dbReference>
<accession>A0A397GYH4</accession>
<dbReference type="InterPro" id="IPR016166">
    <property type="entry name" value="FAD-bd_PCMH"/>
</dbReference>
<dbReference type="GO" id="GO:0005739">
    <property type="term" value="C:mitochondrion"/>
    <property type="evidence" value="ECO:0007669"/>
    <property type="project" value="UniProtKB-SubCell"/>
</dbReference>
<dbReference type="InterPro" id="IPR016171">
    <property type="entry name" value="Vanillyl_alc_oxidase_C-sub2"/>
</dbReference>
<keyword evidence="7" id="KW-0560">Oxidoreductase</keyword>
<dbReference type="SUPFAM" id="SSF56176">
    <property type="entry name" value="FAD-binding/transporter-associated domain-like"/>
    <property type="match status" value="1"/>
</dbReference>
<dbReference type="GO" id="GO:0004458">
    <property type="term" value="F:D-lactate dehydrogenase (cytochrome) activity"/>
    <property type="evidence" value="ECO:0007669"/>
    <property type="project" value="UniProtKB-EC"/>
</dbReference>
<dbReference type="PANTHER" id="PTHR11748">
    <property type="entry name" value="D-LACTATE DEHYDROGENASE"/>
    <property type="match status" value="1"/>
</dbReference>
<evidence type="ECO:0000256" key="11">
    <source>
        <dbReference type="SAM" id="MobiDB-lite"/>
    </source>
</evidence>
<keyword evidence="14" id="KW-1185">Reference proteome</keyword>
<comment type="catalytic activity">
    <reaction evidence="10">
        <text>(R)-lactate + 2 Fe(III)-[cytochrome c] = 2 Fe(II)-[cytochrome c] + pyruvate + 2 H(+)</text>
        <dbReference type="Rhea" id="RHEA:13521"/>
        <dbReference type="Rhea" id="RHEA-COMP:10350"/>
        <dbReference type="Rhea" id="RHEA-COMP:14399"/>
        <dbReference type="ChEBI" id="CHEBI:15361"/>
        <dbReference type="ChEBI" id="CHEBI:15378"/>
        <dbReference type="ChEBI" id="CHEBI:16004"/>
        <dbReference type="ChEBI" id="CHEBI:29033"/>
        <dbReference type="ChEBI" id="CHEBI:29034"/>
        <dbReference type="EC" id="1.1.2.4"/>
    </reaction>
</comment>
<dbReference type="Gene3D" id="3.30.70.2740">
    <property type="match status" value="1"/>
</dbReference>
<reference evidence="13" key="1">
    <citation type="submission" date="2018-08" db="EMBL/GenBank/DDBJ databases">
        <title>Draft genome sequence of azole-resistant Aspergillus thermomutatus (Neosartorya pseudofischeri) strain HMR AF 39, isolated from a human nasal aspirate.</title>
        <authorList>
            <person name="Parent-Michaud M."/>
            <person name="Dufresne P.J."/>
            <person name="Fournier E."/>
            <person name="Martineau C."/>
            <person name="Moreira S."/>
            <person name="Perkins V."/>
            <person name="De Repentigny L."/>
            <person name="Dufresne S.F."/>
        </authorList>
    </citation>
    <scope>NUCLEOTIDE SEQUENCE [LARGE SCALE GENOMIC DNA]</scope>
    <source>
        <strain evidence="13">HMR AF 39</strain>
    </source>
</reference>
<dbReference type="PROSITE" id="PS51387">
    <property type="entry name" value="FAD_PCMH"/>
    <property type="match status" value="1"/>
</dbReference>
<evidence type="ECO:0000256" key="4">
    <source>
        <dbReference type="ARBA" id="ARBA00022630"/>
    </source>
</evidence>
<dbReference type="FunFam" id="3.30.465.10:FF:000014">
    <property type="entry name" value="D-lactate dehydrogenase (Cytochrome), putative"/>
    <property type="match status" value="1"/>
</dbReference>
<keyword evidence="8" id="KW-0496">Mitochondrion</keyword>
<evidence type="ECO:0000256" key="10">
    <source>
        <dbReference type="ARBA" id="ARBA00051436"/>
    </source>
</evidence>
<evidence type="ECO:0000256" key="7">
    <source>
        <dbReference type="ARBA" id="ARBA00023002"/>
    </source>
</evidence>
<dbReference type="InterPro" id="IPR004113">
    <property type="entry name" value="FAD-bd_oxidored_4_C"/>
</dbReference>
<sequence>MSAVRGPFLSRGFPAYPRALRRQTRIPQPQVFSSFRATRYNSSNSSKNTSKSQSDFAGSNSSTQAAPGFWTSGKALFASVLAASIGYAYAASSQPSQSESSKKPRYGTTKDLEKAIAELRIELGDDAISTDEDELQQHGYSEWSSVNADRLPIAVAYPTCTEDVVKIAKVCHKYRMPMVPYSGGSSLEANFSAPYGGLTIDFARMNKILEMHEDDMDIVVQPSIQWMELNEKIKDTGLFFPVDPGPSAMIGGMIGTNCSGTNAVRYGTMKDWVINLTVVLADGRVMKTRRRPRKTSAGYNLTGMFVGSEGTLGIVTEATLKLAPIPEQTRVGVVAFPTIRDAASTAMQLIRKGIPVQCMEILDDVQMDVINRAGGTGRTWKTLPTLFFKFSGTRAGVADSINLTRELAKSNNAASFEFAQDEREAHDLWSARKQSLWSMMSLRKEGSEVWSTDVAVPISRLPDIIEISKKELDNLGLFASILGHIGDGNFHSSIMYDRKDAEQMERVEKVVHDMVDRALEMEGSCTGEHGVGLGKKSSLKKELGPATLDVMRSIKKALDPHWLLNPGKIFDYESEASK</sequence>